<keyword evidence="2" id="KW-1194">Viral DNA replication</keyword>
<feature type="region of interest" description="Disordered" evidence="3">
    <location>
        <begin position="218"/>
        <end position="246"/>
    </location>
</feature>
<comment type="caution">
    <text evidence="5">The sequence shown here is derived from an EMBL/GenBank/DDBJ whole genome shotgun (WGS) entry which is preliminary data.</text>
</comment>
<dbReference type="InterPro" id="IPR012339">
    <property type="entry name" value="Phage_T4_Gp32_ssDNA-bd"/>
</dbReference>
<evidence type="ECO:0000259" key="4">
    <source>
        <dbReference type="Pfam" id="PF08804"/>
    </source>
</evidence>
<accession>A0A350P0N2</accession>
<dbReference type="Pfam" id="PF08804">
    <property type="entry name" value="gp32"/>
    <property type="match status" value="1"/>
</dbReference>
<dbReference type="GO" id="GO:0003697">
    <property type="term" value="F:single-stranded DNA binding"/>
    <property type="evidence" value="ECO:0007669"/>
    <property type="project" value="InterPro"/>
</dbReference>
<evidence type="ECO:0000313" key="5">
    <source>
        <dbReference type="EMBL" id="HAW74849.1"/>
    </source>
</evidence>
<dbReference type="EMBL" id="DNAN01000130">
    <property type="protein sequence ID" value="HAW74849.1"/>
    <property type="molecule type" value="Genomic_DNA"/>
</dbReference>
<evidence type="ECO:0000313" key="6">
    <source>
        <dbReference type="Proteomes" id="UP000263517"/>
    </source>
</evidence>
<protein>
    <recommendedName>
        <fullName evidence="4">Bacteriophage T4 Gp32 single-stranded DNA-binding domain-containing protein</fullName>
    </recommendedName>
</protein>
<dbReference type="InterPro" id="IPR012340">
    <property type="entry name" value="NA-bd_OB-fold"/>
</dbReference>
<dbReference type="Proteomes" id="UP000263517">
    <property type="component" value="Unassembled WGS sequence"/>
</dbReference>
<keyword evidence="1" id="KW-0678">Repressor</keyword>
<gene>
    <name evidence="5" type="ORF">DCW74_03835</name>
</gene>
<keyword evidence="2" id="KW-0235">DNA replication</keyword>
<dbReference type="AlphaFoldDB" id="A0A350P0N2"/>
<proteinExistence type="predicted"/>
<name>A0A350P0N2_9ALTE</name>
<evidence type="ECO:0000256" key="2">
    <source>
        <dbReference type="ARBA" id="ARBA00023109"/>
    </source>
</evidence>
<sequence>MAIDLDALRAKHAELSGEKKAGGNSDFLSSFLQLQEGTNAVRILPGKDEDTMFYAETKIHRVPDGQGGVKNIHCRKTFNEPCPMCDAYYGLWKEPNKDEDLARQIKPRARYYMNVVDRESGDVKILSIGVILFKKIIAAMLDEDFGDITDLQNGNDFKIIKIMEGQWPKYDQSSPRPKSSEAGSKAEIAAWMDSLHDIHALVKLEDYEDVKTAAMALLPSHEGSSQNPTPAEDVADEDYLRRMQSN</sequence>
<dbReference type="InterPro" id="IPR044947">
    <property type="entry name" value="Phage_T4_Gp32_ssDNA-bd_sf"/>
</dbReference>
<evidence type="ECO:0000256" key="3">
    <source>
        <dbReference type="SAM" id="MobiDB-lite"/>
    </source>
</evidence>
<organism evidence="5 6">
    <name type="scientific">Alteromonas australica</name>
    <dbReference type="NCBI Taxonomy" id="589873"/>
    <lineage>
        <taxon>Bacteria</taxon>
        <taxon>Pseudomonadati</taxon>
        <taxon>Pseudomonadota</taxon>
        <taxon>Gammaproteobacteria</taxon>
        <taxon>Alteromonadales</taxon>
        <taxon>Alteromonadaceae</taxon>
        <taxon>Alteromonas/Salinimonas group</taxon>
        <taxon>Alteromonas</taxon>
    </lineage>
</organism>
<evidence type="ECO:0000256" key="1">
    <source>
        <dbReference type="ARBA" id="ARBA00022491"/>
    </source>
</evidence>
<feature type="domain" description="Bacteriophage T4 Gp32 single-stranded DNA-binding" evidence="4">
    <location>
        <begin position="35"/>
        <end position="213"/>
    </location>
</feature>
<dbReference type="SUPFAM" id="SSF50249">
    <property type="entry name" value="Nucleic acid-binding proteins"/>
    <property type="match status" value="1"/>
</dbReference>
<dbReference type="Gene3D" id="3.90.198.10">
    <property type="entry name" value="Replication Fork Single-Stranded Dna Binding Protein"/>
    <property type="match status" value="1"/>
</dbReference>
<dbReference type="GO" id="GO:0039693">
    <property type="term" value="P:viral DNA genome replication"/>
    <property type="evidence" value="ECO:0007669"/>
    <property type="project" value="UniProtKB-KW"/>
</dbReference>
<reference evidence="5 6" key="1">
    <citation type="journal article" date="2018" name="Nat. Biotechnol.">
        <title>A standardized bacterial taxonomy based on genome phylogeny substantially revises the tree of life.</title>
        <authorList>
            <person name="Parks D.H."/>
            <person name="Chuvochina M."/>
            <person name="Waite D.W."/>
            <person name="Rinke C."/>
            <person name="Skarshewski A."/>
            <person name="Chaumeil P.A."/>
            <person name="Hugenholtz P."/>
        </authorList>
    </citation>
    <scope>NUCLEOTIDE SEQUENCE [LARGE SCALE GENOMIC DNA]</scope>
    <source>
        <strain evidence="5">UBA11978</strain>
    </source>
</reference>